<dbReference type="InterPro" id="IPR020476">
    <property type="entry name" value="Nudix_hydrolase"/>
</dbReference>
<evidence type="ECO:0000256" key="6">
    <source>
        <dbReference type="RuleBase" id="RU003476"/>
    </source>
</evidence>
<dbReference type="Proteomes" id="UP000523528">
    <property type="component" value="Unassembled WGS sequence"/>
</dbReference>
<evidence type="ECO:0000259" key="7">
    <source>
        <dbReference type="PROSITE" id="PS51462"/>
    </source>
</evidence>
<comment type="similarity">
    <text evidence="2 6">Belongs to the Nudix hydrolase family.</text>
</comment>
<name>A0A7W9YV53_9BACL</name>
<dbReference type="NCBIfam" id="TIGR02705">
    <property type="entry name" value="nudix_YtkD"/>
    <property type="match status" value="1"/>
</dbReference>
<evidence type="ECO:0000256" key="2">
    <source>
        <dbReference type="ARBA" id="ARBA00005582"/>
    </source>
</evidence>
<dbReference type="GO" id="GO:0035539">
    <property type="term" value="F:8-oxo-7,8-dihydrodeoxyguanosine triphosphate pyrophosphatase activity"/>
    <property type="evidence" value="ECO:0007669"/>
    <property type="project" value="UniProtKB-EC"/>
</dbReference>
<comment type="caution">
    <text evidence="8">The sequence shown here is derived from an EMBL/GenBank/DDBJ whole genome shotgun (WGS) entry which is preliminary data.</text>
</comment>
<dbReference type="InterPro" id="IPR020084">
    <property type="entry name" value="NUDIX_hydrolase_CS"/>
</dbReference>
<dbReference type="SUPFAM" id="SSF55811">
    <property type="entry name" value="Nudix"/>
    <property type="match status" value="1"/>
</dbReference>
<accession>A0A7W9YV53</accession>
<dbReference type="PROSITE" id="PS51462">
    <property type="entry name" value="NUDIX"/>
    <property type="match status" value="1"/>
</dbReference>
<evidence type="ECO:0000256" key="5">
    <source>
        <dbReference type="ARBA" id="ARBA00022842"/>
    </source>
</evidence>
<sequence length="158" mass="18636">MMIVFQDYYGYDVRLSFSDHPFSRHPKHVFVICRYDNHWLLTNHEIRGWEFPGGKVEEGETAEQAAIREVREEAGGIVQTITYIGQYEVKRPNETIVKNIYFAYVAFLEQRESYFETNGPVQIEHIPDDVTTDGRFSFIMKDGVWAYTKQELQRRGMI</sequence>
<keyword evidence="5" id="KW-0460">Magnesium</keyword>
<dbReference type="InterPro" id="IPR014078">
    <property type="entry name" value="Nudix_YtkD"/>
</dbReference>
<gene>
    <name evidence="8" type="ORF">HNQ82_002555</name>
</gene>
<evidence type="ECO:0000313" key="8">
    <source>
        <dbReference type="EMBL" id="MBB6177716.1"/>
    </source>
</evidence>
<evidence type="ECO:0000256" key="4">
    <source>
        <dbReference type="ARBA" id="ARBA00022801"/>
    </source>
</evidence>
<comment type="cofactor">
    <cofactor evidence="1">
        <name>Mg(2+)</name>
        <dbReference type="ChEBI" id="CHEBI:18420"/>
    </cofactor>
</comment>
<keyword evidence="4 6" id="KW-0378">Hydrolase</keyword>
<dbReference type="PANTHER" id="PTHR43758">
    <property type="entry name" value="7,8-DIHYDRO-8-OXOGUANINE TRIPHOSPHATASE"/>
    <property type="match status" value="1"/>
</dbReference>
<dbReference type="InterPro" id="IPR000086">
    <property type="entry name" value="NUDIX_hydrolase_dom"/>
</dbReference>
<dbReference type="GO" id="GO:0046872">
    <property type="term" value="F:metal ion binding"/>
    <property type="evidence" value="ECO:0007669"/>
    <property type="project" value="UniProtKB-KW"/>
</dbReference>
<evidence type="ECO:0000256" key="3">
    <source>
        <dbReference type="ARBA" id="ARBA00022723"/>
    </source>
</evidence>
<dbReference type="PROSITE" id="PS00893">
    <property type="entry name" value="NUDIX_BOX"/>
    <property type="match status" value="1"/>
</dbReference>
<reference evidence="8 9" key="1">
    <citation type="submission" date="2020-08" db="EMBL/GenBank/DDBJ databases">
        <title>Genomic Encyclopedia of Type Strains, Phase IV (KMG-IV): sequencing the most valuable type-strain genomes for metagenomic binning, comparative biology and taxonomic classification.</title>
        <authorList>
            <person name="Goeker M."/>
        </authorList>
    </citation>
    <scope>NUCLEOTIDE SEQUENCE [LARGE SCALE GENOMIC DNA]</scope>
    <source>
        <strain evidence="8 9">DSM 23211</strain>
    </source>
</reference>
<dbReference type="Gene3D" id="3.90.79.10">
    <property type="entry name" value="Nucleoside Triphosphate Pyrophosphohydrolase"/>
    <property type="match status" value="1"/>
</dbReference>
<dbReference type="EMBL" id="JACHES010000013">
    <property type="protein sequence ID" value="MBB6177716.1"/>
    <property type="molecule type" value="Genomic_DNA"/>
</dbReference>
<dbReference type="Pfam" id="PF00293">
    <property type="entry name" value="NUDIX"/>
    <property type="match status" value="1"/>
</dbReference>
<keyword evidence="3" id="KW-0479">Metal-binding</keyword>
<evidence type="ECO:0000256" key="1">
    <source>
        <dbReference type="ARBA" id="ARBA00001946"/>
    </source>
</evidence>
<dbReference type="EC" id="3.6.1.55" evidence="8"/>
<dbReference type="PRINTS" id="PR00502">
    <property type="entry name" value="NUDIXFAMILY"/>
</dbReference>
<dbReference type="InterPro" id="IPR015797">
    <property type="entry name" value="NUDIX_hydrolase-like_dom_sf"/>
</dbReference>
<feature type="domain" description="Nudix hydrolase" evidence="7">
    <location>
        <begin position="12"/>
        <end position="153"/>
    </location>
</feature>
<keyword evidence="9" id="KW-1185">Reference proteome</keyword>
<organism evidence="8 9">
    <name type="scientific">Anoxybacillus tengchongensis</name>
    <dbReference type="NCBI Taxonomy" id="576944"/>
    <lineage>
        <taxon>Bacteria</taxon>
        <taxon>Bacillati</taxon>
        <taxon>Bacillota</taxon>
        <taxon>Bacilli</taxon>
        <taxon>Bacillales</taxon>
        <taxon>Anoxybacillaceae</taxon>
        <taxon>Anoxybacillus</taxon>
    </lineage>
</organism>
<protein>
    <submittedName>
        <fullName evidence="8">8-oxo-dGTP diphosphatase</fullName>
        <ecNumber evidence="8">3.6.1.55</ecNumber>
    </submittedName>
</protein>
<evidence type="ECO:0000313" key="9">
    <source>
        <dbReference type="Proteomes" id="UP000523528"/>
    </source>
</evidence>
<dbReference type="AlphaFoldDB" id="A0A7W9YV53"/>
<dbReference type="PANTHER" id="PTHR43758:SF8">
    <property type="entry name" value="8-OXO-DGTP DIPHOSPHATASE YTKD-RELATED"/>
    <property type="match status" value="1"/>
</dbReference>
<dbReference type="GO" id="GO:0005737">
    <property type="term" value="C:cytoplasm"/>
    <property type="evidence" value="ECO:0007669"/>
    <property type="project" value="TreeGrafter"/>
</dbReference>
<dbReference type="CDD" id="cd04665">
    <property type="entry name" value="NUDIX_RppH"/>
    <property type="match status" value="1"/>
</dbReference>
<proteinExistence type="inferred from homology"/>